<keyword evidence="8" id="KW-1185">Reference proteome</keyword>
<dbReference type="InterPro" id="IPR052430">
    <property type="entry name" value="IVT-Associated"/>
</dbReference>
<organism evidence="7 8">
    <name type="scientific">Cordyceps fumosorosea (strain ARSEF 2679)</name>
    <name type="common">Isaria fumosorosea</name>
    <dbReference type="NCBI Taxonomy" id="1081104"/>
    <lineage>
        <taxon>Eukaryota</taxon>
        <taxon>Fungi</taxon>
        <taxon>Dikarya</taxon>
        <taxon>Ascomycota</taxon>
        <taxon>Pezizomycotina</taxon>
        <taxon>Sordariomycetes</taxon>
        <taxon>Hypocreomycetidae</taxon>
        <taxon>Hypocreales</taxon>
        <taxon>Cordycipitaceae</taxon>
        <taxon>Cordyceps</taxon>
    </lineage>
</organism>
<dbReference type="PRINTS" id="PR02047">
    <property type="entry name" value="BREFELDNASP4"/>
</dbReference>
<protein>
    <submittedName>
        <fullName evidence="7">Brefeldin A-sensitivity protein 4</fullName>
    </submittedName>
</protein>
<keyword evidence="3" id="KW-1133">Transmembrane helix</keyword>
<dbReference type="RefSeq" id="XP_018704508.1">
    <property type="nucleotide sequence ID" value="XM_018848174.1"/>
</dbReference>
<dbReference type="EMBL" id="AZHB01000010">
    <property type="protein sequence ID" value="OAA63859.1"/>
    <property type="molecule type" value="Genomic_DNA"/>
</dbReference>
<comment type="subcellular location">
    <subcellularLocation>
        <location evidence="1">Membrane</location>
        <topology evidence="1">Multi-pass membrane protein</topology>
    </subcellularLocation>
</comment>
<dbReference type="InterPro" id="IPR049453">
    <property type="entry name" value="Memb_transporter_dom"/>
</dbReference>
<evidence type="ECO:0000256" key="5">
    <source>
        <dbReference type="SAM" id="MobiDB-lite"/>
    </source>
</evidence>
<feature type="compositionally biased region" description="Polar residues" evidence="5">
    <location>
        <begin position="254"/>
        <end position="272"/>
    </location>
</feature>
<comment type="caution">
    <text evidence="7">The sequence shown here is derived from an EMBL/GenBank/DDBJ whole genome shotgun (WGS) entry which is preliminary data.</text>
</comment>
<dbReference type="Pfam" id="PF13515">
    <property type="entry name" value="FUSC_2"/>
    <property type="match status" value="1"/>
</dbReference>
<proteinExistence type="predicted"/>
<evidence type="ECO:0000256" key="4">
    <source>
        <dbReference type="ARBA" id="ARBA00023136"/>
    </source>
</evidence>
<keyword evidence="2" id="KW-0812">Transmembrane</keyword>
<evidence type="ECO:0000256" key="1">
    <source>
        <dbReference type="ARBA" id="ARBA00004141"/>
    </source>
</evidence>
<feature type="domain" description="Integral membrane bound transporter" evidence="6">
    <location>
        <begin position="325"/>
        <end position="445"/>
    </location>
</feature>
<feature type="region of interest" description="Disordered" evidence="5">
    <location>
        <begin position="488"/>
        <end position="531"/>
    </location>
</feature>
<dbReference type="GO" id="GO:0016020">
    <property type="term" value="C:membrane"/>
    <property type="evidence" value="ECO:0007669"/>
    <property type="project" value="UniProtKB-SubCell"/>
</dbReference>
<dbReference type="STRING" id="1081104.A0A167WJ93"/>
<gene>
    <name evidence="7" type="ORF">ISF_04568</name>
</gene>
<feature type="region of interest" description="Disordered" evidence="5">
    <location>
        <begin position="235"/>
        <end position="281"/>
    </location>
</feature>
<evidence type="ECO:0000259" key="6">
    <source>
        <dbReference type="Pfam" id="PF13515"/>
    </source>
</evidence>
<sequence>MVIDTTISRFQPKDVIELRNLIQAVLRALLSMDTETTLLDEPQNITMDDNEKNQEHGDNDGDGHADNVMRTLAKPTKDLVVCMREGVLRCDAALMDLSGHRRSIGPSPDASSATAALEIHLGQTIATFDTVESSLLQSGSLPDSAVYDSEIAQLFVFARHVREAAAAVQLLLHHVSEMQTAPQWPRLQLPSYPLPKAIYRTNAQIRHDRGGVVAGSYDATFGDIARLLDTIKSRAHEPAGRTSTSAGADDTQLRPETSNASGTGRPTNSSDAKPSGGGGSKTKVRYQIWRGLYRLQGPESKYALKACLVISLLAVPSYLDSSKRWWDRYDAWWAVAMSWVVMHPRVGGNLQDLLNRSCLAVLGAVWAGAAHAAGGGNPLVVAAFAAVYMLPMLYRYALSSHPRSGLVGSLSFTVVSLSLLNDTTTTPTAADAACRGLAFFVGTAAPMLVNWALWPFVARHELRAALSAMLFFLSVTYRSALATYVDFDDRRPPSPAERPPAARSHPPRAPPARPLRPPPVAALRHHGGGAGDAGGAEARLLPLRRDAVAAVLATLYVLAGALRARRRVPRYLPSAAAARKALLVGSDAAEEAAAAAAERDEVADAAHRRWSDIYCFSYNQSLTGCVVQLEEMEKYTKLIVGEQGFDDQFSM</sequence>
<feature type="compositionally biased region" description="Basic and acidic residues" evidence="5">
    <location>
        <begin position="49"/>
        <end position="67"/>
    </location>
</feature>
<dbReference type="GeneID" id="30020860"/>
<accession>A0A167WJ93</accession>
<evidence type="ECO:0000313" key="8">
    <source>
        <dbReference type="Proteomes" id="UP000076744"/>
    </source>
</evidence>
<name>A0A167WJ93_CORFA</name>
<dbReference type="AlphaFoldDB" id="A0A167WJ93"/>
<feature type="region of interest" description="Disordered" evidence="5">
    <location>
        <begin position="40"/>
        <end position="67"/>
    </location>
</feature>
<reference evidence="7 8" key="1">
    <citation type="journal article" date="2016" name="Genome Biol. Evol.">
        <title>Divergent and convergent evolution of fungal pathogenicity.</title>
        <authorList>
            <person name="Shang Y."/>
            <person name="Xiao G."/>
            <person name="Zheng P."/>
            <person name="Cen K."/>
            <person name="Zhan S."/>
            <person name="Wang C."/>
        </authorList>
    </citation>
    <scope>NUCLEOTIDE SEQUENCE [LARGE SCALE GENOMIC DNA]</scope>
    <source>
        <strain evidence="7 8">ARSEF 2679</strain>
    </source>
</reference>
<dbReference type="InterPro" id="IPR023244">
    <property type="entry name" value="Brefeldin_A-sensitivity_4"/>
</dbReference>
<evidence type="ECO:0000256" key="3">
    <source>
        <dbReference type="ARBA" id="ARBA00022989"/>
    </source>
</evidence>
<evidence type="ECO:0000256" key="2">
    <source>
        <dbReference type="ARBA" id="ARBA00022692"/>
    </source>
</evidence>
<dbReference type="OrthoDB" id="1924968at2759"/>
<evidence type="ECO:0000313" key="7">
    <source>
        <dbReference type="EMBL" id="OAA63859.1"/>
    </source>
</evidence>
<dbReference type="PANTHER" id="PTHR47804">
    <property type="entry name" value="60S RIBOSOMAL PROTEIN L19"/>
    <property type="match status" value="1"/>
</dbReference>
<dbReference type="PANTHER" id="PTHR47804:SF3">
    <property type="entry name" value="PROTEIN BRE4"/>
    <property type="match status" value="1"/>
</dbReference>
<dbReference type="Proteomes" id="UP000076744">
    <property type="component" value="Unassembled WGS sequence"/>
</dbReference>
<feature type="compositionally biased region" description="Pro residues" evidence="5">
    <location>
        <begin position="507"/>
        <end position="520"/>
    </location>
</feature>
<keyword evidence="4" id="KW-0472">Membrane</keyword>